<feature type="domain" description="Tripartite ATP-independent periplasmic transporters DctQ component" evidence="10">
    <location>
        <begin position="26"/>
        <end position="153"/>
    </location>
</feature>
<keyword evidence="6 9" id="KW-1133">Transmembrane helix</keyword>
<comment type="caution">
    <text evidence="11">The sequence shown here is derived from an EMBL/GenBank/DDBJ whole genome shotgun (WGS) entry which is preliminary data.</text>
</comment>
<gene>
    <name evidence="11" type="ORF">HNP76_002504</name>
</gene>
<dbReference type="PANTHER" id="PTHR35011">
    <property type="entry name" value="2,3-DIKETO-L-GULONATE TRAP TRANSPORTER SMALL PERMEASE PROTEIN YIAM"/>
    <property type="match status" value="1"/>
</dbReference>
<evidence type="ECO:0000256" key="7">
    <source>
        <dbReference type="ARBA" id="ARBA00023136"/>
    </source>
</evidence>
<keyword evidence="5 9" id="KW-0812">Transmembrane</keyword>
<keyword evidence="2" id="KW-0813">Transport</keyword>
<feature type="transmembrane region" description="Helical" evidence="9">
    <location>
        <begin position="15"/>
        <end position="38"/>
    </location>
</feature>
<keyword evidence="4" id="KW-0997">Cell inner membrane</keyword>
<organism evidence="11 12">
    <name type="scientific">Treponema ruminis</name>
    <dbReference type="NCBI Taxonomy" id="744515"/>
    <lineage>
        <taxon>Bacteria</taxon>
        <taxon>Pseudomonadati</taxon>
        <taxon>Spirochaetota</taxon>
        <taxon>Spirochaetia</taxon>
        <taxon>Spirochaetales</taxon>
        <taxon>Treponemataceae</taxon>
        <taxon>Treponema</taxon>
    </lineage>
</organism>
<dbReference type="InterPro" id="IPR007387">
    <property type="entry name" value="TRAP_DctQ"/>
</dbReference>
<evidence type="ECO:0000313" key="11">
    <source>
        <dbReference type="EMBL" id="MBB5227108.1"/>
    </source>
</evidence>
<dbReference type="PANTHER" id="PTHR35011:SF2">
    <property type="entry name" value="2,3-DIKETO-L-GULONATE TRAP TRANSPORTER SMALL PERMEASE PROTEIN YIAM"/>
    <property type="match status" value="1"/>
</dbReference>
<evidence type="ECO:0000256" key="8">
    <source>
        <dbReference type="ARBA" id="ARBA00038436"/>
    </source>
</evidence>
<evidence type="ECO:0000259" key="10">
    <source>
        <dbReference type="Pfam" id="PF04290"/>
    </source>
</evidence>
<evidence type="ECO:0000256" key="1">
    <source>
        <dbReference type="ARBA" id="ARBA00004429"/>
    </source>
</evidence>
<evidence type="ECO:0000256" key="9">
    <source>
        <dbReference type="SAM" id="Phobius"/>
    </source>
</evidence>
<comment type="similarity">
    <text evidence="8">Belongs to the TRAP transporter small permease family.</text>
</comment>
<dbReference type="RefSeq" id="WP_184661021.1">
    <property type="nucleotide sequence ID" value="NZ_JACHFQ010000008.1"/>
</dbReference>
<dbReference type="InterPro" id="IPR055348">
    <property type="entry name" value="DctQ"/>
</dbReference>
<evidence type="ECO:0000256" key="4">
    <source>
        <dbReference type="ARBA" id="ARBA00022519"/>
    </source>
</evidence>
<protein>
    <submittedName>
        <fullName evidence="11">TRAP-type C4-dicarboxylate transport system permease small subunit</fullName>
    </submittedName>
</protein>
<evidence type="ECO:0000256" key="6">
    <source>
        <dbReference type="ARBA" id="ARBA00022989"/>
    </source>
</evidence>
<dbReference type="AlphaFoldDB" id="A0A7W8GB01"/>
<accession>A0A7W8GB01</accession>
<dbReference type="Proteomes" id="UP000518887">
    <property type="component" value="Unassembled WGS sequence"/>
</dbReference>
<keyword evidence="12" id="KW-1185">Reference proteome</keyword>
<dbReference type="GO" id="GO:0015740">
    <property type="term" value="P:C4-dicarboxylate transport"/>
    <property type="evidence" value="ECO:0007669"/>
    <property type="project" value="TreeGrafter"/>
</dbReference>
<evidence type="ECO:0000256" key="3">
    <source>
        <dbReference type="ARBA" id="ARBA00022475"/>
    </source>
</evidence>
<evidence type="ECO:0000256" key="5">
    <source>
        <dbReference type="ARBA" id="ARBA00022692"/>
    </source>
</evidence>
<feature type="transmembrane region" description="Helical" evidence="9">
    <location>
        <begin position="44"/>
        <end position="65"/>
    </location>
</feature>
<proteinExistence type="inferred from homology"/>
<evidence type="ECO:0000313" key="12">
    <source>
        <dbReference type="Proteomes" id="UP000518887"/>
    </source>
</evidence>
<sequence length="164" mass="18347">MFKKVMSAVAVVEKYLLAITMSVTLAFTFANVIGRFVFNHSLAFADELVIALFVLVSLMGAALCARENDGLIGLALVSSRLSGTKKTVQKLFSGIICIIYCIILTWQGFIRMVSSMQQGEHTFVMHLPRWIFWSFVPVCGICLILHFIENLSDFIKSKNKETSK</sequence>
<feature type="transmembrane region" description="Helical" evidence="9">
    <location>
        <begin position="91"/>
        <end position="110"/>
    </location>
</feature>
<feature type="transmembrane region" description="Helical" evidence="9">
    <location>
        <begin position="130"/>
        <end position="148"/>
    </location>
</feature>
<dbReference type="GO" id="GO:0022857">
    <property type="term" value="F:transmembrane transporter activity"/>
    <property type="evidence" value="ECO:0007669"/>
    <property type="project" value="TreeGrafter"/>
</dbReference>
<keyword evidence="7 9" id="KW-0472">Membrane</keyword>
<evidence type="ECO:0000256" key="2">
    <source>
        <dbReference type="ARBA" id="ARBA00022448"/>
    </source>
</evidence>
<dbReference type="Pfam" id="PF04290">
    <property type="entry name" value="DctQ"/>
    <property type="match status" value="1"/>
</dbReference>
<reference evidence="11 12" key="1">
    <citation type="submission" date="2020-08" db="EMBL/GenBank/DDBJ databases">
        <title>Genomic Encyclopedia of Type Strains, Phase IV (KMG-IV): sequencing the most valuable type-strain genomes for metagenomic binning, comparative biology and taxonomic classification.</title>
        <authorList>
            <person name="Goeker M."/>
        </authorList>
    </citation>
    <scope>NUCLEOTIDE SEQUENCE [LARGE SCALE GENOMIC DNA]</scope>
    <source>
        <strain evidence="11 12">DSM 103462</strain>
    </source>
</reference>
<keyword evidence="3" id="KW-1003">Cell membrane</keyword>
<dbReference type="EMBL" id="JACHFQ010000008">
    <property type="protein sequence ID" value="MBB5227108.1"/>
    <property type="molecule type" value="Genomic_DNA"/>
</dbReference>
<name>A0A7W8GB01_9SPIR</name>
<dbReference type="GO" id="GO:0005886">
    <property type="term" value="C:plasma membrane"/>
    <property type="evidence" value="ECO:0007669"/>
    <property type="project" value="UniProtKB-SubCell"/>
</dbReference>
<comment type="subcellular location">
    <subcellularLocation>
        <location evidence="1">Cell inner membrane</location>
        <topology evidence="1">Multi-pass membrane protein</topology>
    </subcellularLocation>
</comment>